<evidence type="ECO:0000313" key="5">
    <source>
        <dbReference type="EMBL" id="KNC27131.1"/>
    </source>
</evidence>
<evidence type="ECO:0000256" key="4">
    <source>
        <dbReference type="SAM" id="MobiDB-lite"/>
    </source>
</evidence>
<evidence type="ECO:0000256" key="2">
    <source>
        <dbReference type="ARBA" id="ARBA00022679"/>
    </source>
</evidence>
<evidence type="ECO:0000256" key="3">
    <source>
        <dbReference type="ARBA" id="ARBA00022691"/>
    </source>
</evidence>
<dbReference type="Gene3D" id="2.170.270.10">
    <property type="entry name" value="SET domain"/>
    <property type="match status" value="1"/>
</dbReference>
<dbReference type="EMBL" id="JRES01000933">
    <property type="protein sequence ID" value="KNC27131.1"/>
    <property type="molecule type" value="Genomic_DNA"/>
</dbReference>
<reference evidence="5 6" key="1">
    <citation type="journal article" date="2015" name="Nat. Commun.">
        <title>Lucilia cuprina genome unlocks parasitic fly biology to underpin future interventions.</title>
        <authorList>
            <person name="Anstead C.A."/>
            <person name="Korhonen P.K."/>
            <person name="Young N.D."/>
            <person name="Hall R.S."/>
            <person name="Jex A.R."/>
            <person name="Murali S.C."/>
            <person name="Hughes D.S."/>
            <person name="Lee S.F."/>
            <person name="Perry T."/>
            <person name="Stroehlein A.J."/>
            <person name="Ansell B.R."/>
            <person name="Breugelmans B."/>
            <person name="Hofmann A."/>
            <person name="Qu J."/>
            <person name="Dugan S."/>
            <person name="Lee S.L."/>
            <person name="Chao H."/>
            <person name="Dinh H."/>
            <person name="Han Y."/>
            <person name="Doddapaneni H.V."/>
            <person name="Worley K.C."/>
            <person name="Muzny D.M."/>
            <person name="Ioannidis P."/>
            <person name="Waterhouse R.M."/>
            <person name="Zdobnov E.M."/>
            <person name="James P.J."/>
            <person name="Bagnall N.H."/>
            <person name="Kotze A.C."/>
            <person name="Gibbs R.A."/>
            <person name="Richards S."/>
            <person name="Batterham P."/>
            <person name="Gasser R.B."/>
        </authorList>
    </citation>
    <scope>NUCLEOTIDE SEQUENCE [LARGE SCALE GENOMIC DNA]</scope>
    <source>
        <strain evidence="5 6">LS</strain>
        <tissue evidence="5">Full body</tissue>
    </source>
</reference>
<dbReference type="SUPFAM" id="SSF48452">
    <property type="entry name" value="TPR-like"/>
    <property type="match status" value="1"/>
</dbReference>
<sequence length="951" mass="108582">MASSLLDLDDLIEFQLERLNFDDLNYKDELQLQRQLLDLDALQCSQRRLKHNLTKTLANQQHQALQVPEASSCTDLPSSLAAGETVGPSPHHHNNSSNSNNNNNNNNNNNSSSTGAIARSSSGRRAKSRDVAPVGGSVQNIANGSIEIAMEDLGPGAVGGENGRGVLRGNVSLPSFSDSEEEAFNIDHQKEFRSLVIEWFQQLRARTEDFKSDEESRRMREAGNDSYRKERHALKACDLYTEAIFLAPSQDSIAAAMAHANRSTVLHDCGMYEQSYDDCLCALDLGYPEEYHPLIKLRQASCALKMRNFSLCEQHLHELLHMELSETFEARTHELWHECEVQKAEKIEMGVQTDNDLITNGTKIYEVAWLDNTNVITTTKSAYLRSIADIPNNTPIFQEEAAVFVPSGAARICDHCGVTQFVPFPCIFCSNRTAVYCSRKCRAAHASIHALECYAHQIELFEEFGVEFSKPRLLQLAFRMLINGLPQVVPHCRKKPTVSKMWNAFNSILTERNCNSSSASLAASSTSYSALLRLESHLDKEEKPSMVSFAIVAHILAIYLGEYTDFFELLELTMPAAAKLARQEWELLASALLLRHICQLRHKNLVHCPSFVLPSDPHVLSPNDEFTLWETVRHVRRGYLHLIAGDVTTVAYAVFPQTLSHCRHSCVDMIYRKINGCKLTAYATSEIPADACICNCFVSGNYRQSLYSQRKLELATRGIDCKCEKCFRPYPDEDFHKFHRYRCDNPNCKQIFTPSNLKRTRNLQWWKSDYYRRPENNGSELLVCTECEQTQKLEWFWTFTAALMDCDTIEERCKLYAAIERADKQLVDTHELKVALARQLVEQCLLIHREGSKQLDEWELNKLGSIMRSALHIVSAQYRTFSIEYVQYMSYFWDVMALSNYKCGDKELMQMLHALEYIPDEYKEIFINYYEDYIAPKFMEETYGNILDTEV</sequence>
<gene>
    <name evidence="5" type="ORF">FF38_12639</name>
</gene>
<evidence type="ECO:0008006" key="7">
    <source>
        <dbReference type="Google" id="ProtNLM"/>
    </source>
</evidence>
<dbReference type="Gene3D" id="1.25.40.10">
    <property type="entry name" value="Tetratricopeptide repeat domain"/>
    <property type="match status" value="1"/>
</dbReference>
<dbReference type="GO" id="GO:0008168">
    <property type="term" value="F:methyltransferase activity"/>
    <property type="evidence" value="ECO:0007669"/>
    <property type="project" value="UniProtKB-KW"/>
</dbReference>
<dbReference type="GO" id="GO:0032259">
    <property type="term" value="P:methylation"/>
    <property type="evidence" value="ECO:0007669"/>
    <property type="project" value="UniProtKB-KW"/>
</dbReference>
<dbReference type="InterPro" id="IPR011990">
    <property type="entry name" value="TPR-like_helical_dom_sf"/>
</dbReference>
<dbReference type="SUPFAM" id="SSF144232">
    <property type="entry name" value="HIT/MYND zinc finger-like"/>
    <property type="match status" value="1"/>
</dbReference>
<dbReference type="PANTHER" id="PTHR46165">
    <property type="entry name" value="SET AND MYND DOMAIN-CONTAINING PROTEIN 4"/>
    <property type="match status" value="1"/>
</dbReference>
<dbReference type="InterPro" id="IPR046341">
    <property type="entry name" value="SET_dom_sf"/>
</dbReference>
<feature type="compositionally biased region" description="Polar residues" evidence="4">
    <location>
        <begin position="68"/>
        <end position="77"/>
    </location>
</feature>
<dbReference type="OMA" id="YTQPECN"/>
<feature type="region of interest" description="Disordered" evidence="4">
    <location>
        <begin position="68"/>
        <end position="137"/>
    </location>
</feature>
<keyword evidence="2" id="KW-0808">Transferase</keyword>
<keyword evidence="6" id="KW-1185">Reference proteome</keyword>
<proteinExistence type="predicted"/>
<dbReference type="STRING" id="7375.A0A0L0C4G8"/>
<dbReference type="OrthoDB" id="62495at2759"/>
<dbReference type="InterPro" id="IPR052097">
    <property type="entry name" value="SET-MYND_domain_protein"/>
</dbReference>
<dbReference type="PANTHER" id="PTHR46165:SF2">
    <property type="entry name" value="SET AND MYND DOMAIN-CONTAINING PROTEIN 4"/>
    <property type="match status" value="1"/>
</dbReference>
<protein>
    <recommendedName>
        <fullName evidence="7">MYND-type domain-containing protein</fullName>
    </recommendedName>
</protein>
<keyword evidence="3" id="KW-0949">S-adenosyl-L-methionine</keyword>
<evidence type="ECO:0000313" key="6">
    <source>
        <dbReference type="Proteomes" id="UP000037069"/>
    </source>
</evidence>
<feature type="compositionally biased region" description="Low complexity" evidence="4">
    <location>
        <begin position="95"/>
        <end position="121"/>
    </location>
</feature>
<dbReference type="Proteomes" id="UP000037069">
    <property type="component" value="Unassembled WGS sequence"/>
</dbReference>
<accession>A0A0L0C4G8</accession>
<dbReference type="AlphaFoldDB" id="A0A0L0C4G8"/>
<comment type="caution">
    <text evidence="5">The sequence shown here is derived from an EMBL/GenBank/DDBJ whole genome shotgun (WGS) entry which is preliminary data.</text>
</comment>
<evidence type="ECO:0000256" key="1">
    <source>
        <dbReference type="ARBA" id="ARBA00022603"/>
    </source>
</evidence>
<keyword evidence="1" id="KW-0489">Methyltransferase</keyword>
<organism evidence="5 6">
    <name type="scientific">Lucilia cuprina</name>
    <name type="common">Green bottle fly</name>
    <name type="synonym">Australian sheep blowfly</name>
    <dbReference type="NCBI Taxonomy" id="7375"/>
    <lineage>
        <taxon>Eukaryota</taxon>
        <taxon>Metazoa</taxon>
        <taxon>Ecdysozoa</taxon>
        <taxon>Arthropoda</taxon>
        <taxon>Hexapoda</taxon>
        <taxon>Insecta</taxon>
        <taxon>Pterygota</taxon>
        <taxon>Neoptera</taxon>
        <taxon>Endopterygota</taxon>
        <taxon>Diptera</taxon>
        <taxon>Brachycera</taxon>
        <taxon>Muscomorpha</taxon>
        <taxon>Oestroidea</taxon>
        <taxon>Calliphoridae</taxon>
        <taxon>Luciliinae</taxon>
        <taxon>Lucilia</taxon>
    </lineage>
</organism>
<name>A0A0L0C4G8_LUCCU</name>